<name>K5XB86_PHACS</name>
<proteinExistence type="predicted"/>
<dbReference type="HOGENOM" id="CLU_065614_1_0_1"/>
<dbReference type="RefSeq" id="XP_007389688.1">
    <property type="nucleotide sequence ID" value="XM_007389626.1"/>
</dbReference>
<keyword evidence="2" id="KW-1185">Reference proteome</keyword>
<protein>
    <submittedName>
        <fullName evidence="1">Uncharacterized protein</fullName>
    </submittedName>
</protein>
<organism evidence="1 2">
    <name type="scientific">Phanerochaete carnosa (strain HHB-10118-sp)</name>
    <name type="common">White-rot fungus</name>
    <name type="synonym">Peniophora carnosa</name>
    <dbReference type="NCBI Taxonomy" id="650164"/>
    <lineage>
        <taxon>Eukaryota</taxon>
        <taxon>Fungi</taxon>
        <taxon>Dikarya</taxon>
        <taxon>Basidiomycota</taxon>
        <taxon>Agaricomycotina</taxon>
        <taxon>Agaricomycetes</taxon>
        <taxon>Polyporales</taxon>
        <taxon>Phanerochaetaceae</taxon>
        <taxon>Phanerochaete</taxon>
    </lineage>
</organism>
<dbReference type="InParanoid" id="K5XB86"/>
<evidence type="ECO:0000313" key="1">
    <source>
        <dbReference type="EMBL" id="EKM60212.1"/>
    </source>
</evidence>
<accession>K5XB86</accession>
<dbReference type="KEGG" id="pco:PHACADRAFT_189347"/>
<dbReference type="AlphaFoldDB" id="K5XB86"/>
<dbReference type="Proteomes" id="UP000008370">
    <property type="component" value="Unassembled WGS sequence"/>
</dbReference>
<dbReference type="OrthoDB" id="2804180at2759"/>
<gene>
    <name evidence="1" type="ORF">PHACADRAFT_189347</name>
</gene>
<dbReference type="GeneID" id="18910563"/>
<dbReference type="EMBL" id="JH930468">
    <property type="protein sequence ID" value="EKM60212.1"/>
    <property type="molecule type" value="Genomic_DNA"/>
</dbReference>
<evidence type="ECO:0000313" key="2">
    <source>
        <dbReference type="Proteomes" id="UP000008370"/>
    </source>
</evidence>
<sequence length="223" mass="24461">MPTQDSPPVYFEPSEPPTIPVLISQTEVIPQHSSVNLVSMIVLTPTETTDCLKLSVQATTPHLRDDTLKTARLTPYEKPAPKKVFIQAASASPASQVSAESSLTSIASTVNAEDSAPALIPKPSGEAGRPGRGEYNFEDKLRKYGWSDATLEKFKVEAGQQVEQHLNIKKSFTFQSLPALDTICEHLVAKFPDLGAYENTWPVEDAIRAKLKYTLHCARQKKA</sequence>
<reference evidence="1 2" key="1">
    <citation type="journal article" date="2012" name="BMC Genomics">
        <title>Comparative genomics of the white-rot fungi, Phanerochaete carnosa and P. chrysosporium, to elucidate the genetic basis of the distinct wood types they colonize.</title>
        <authorList>
            <person name="Suzuki H."/>
            <person name="MacDonald J."/>
            <person name="Syed K."/>
            <person name="Salamov A."/>
            <person name="Hori C."/>
            <person name="Aerts A."/>
            <person name="Henrissat B."/>
            <person name="Wiebenga A."/>
            <person name="vanKuyk P.A."/>
            <person name="Barry K."/>
            <person name="Lindquist E."/>
            <person name="LaButti K."/>
            <person name="Lapidus A."/>
            <person name="Lucas S."/>
            <person name="Coutinho P."/>
            <person name="Gong Y."/>
            <person name="Samejima M."/>
            <person name="Mahadevan R."/>
            <person name="Abou-Zaid M."/>
            <person name="de Vries R.P."/>
            <person name="Igarashi K."/>
            <person name="Yadav J.S."/>
            <person name="Grigoriev I.V."/>
            <person name="Master E.R."/>
        </authorList>
    </citation>
    <scope>NUCLEOTIDE SEQUENCE [LARGE SCALE GENOMIC DNA]</scope>
    <source>
        <strain evidence="1 2">HHB-10118-sp</strain>
    </source>
</reference>